<dbReference type="AlphaFoldDB" id="A0A2H0UBY1"/>
<sequence>MLILHVDAKNVQRDRLKGLPTPPATETWQPVGHQQFDELVRDSLATAGIEITQSYYGLTHPTSEGYRHRLFAILETKDRVLDGQVGFTIGLRNSTDQSMSAGLVYGHHVFVCDNMAFTGEYVIRRKHTARILHDLPALIDRGVGQYFEQAERQRILIERLQDKPLTDLEAYYAMVDTAARGILPYSGIKAVRREWHEPTHEVFAPRTGWSLYNCFTEAMKRYMPATAADRTLRLTGFFQNLVN</sequence>
<dbReference type="EMBL" id="PFBK01000004">
    <property type="protein sequence ID" value="PIR83887.1"/>
    <property type="molecule type" value="Genomic_DNA"/>
</dbReference>
<proteinExistence type="predicted"/>
<protein>
    <recommendedName>
        <fullName evidence="3">DUF932 domain-containing protein</fullName>
    </recommendedName>
</protein>
<evidence type="ECO:0000313" key="1">
    <source>
        <dbReference type="EMBL" id="PIR83887.1"/>
    </source>
</evidence>
<gene>
    <name evidence="1" type="ORF">COU18_01890</name>
</gene>
<name>A0A2H0UBY1_9BACT</name>
<evidence type="ECO:0000313" key="2">
    <source>
        <dbReference type="Proteomes" id="UP000231192"/>
    </source>
</evidence>
<evidence type="ECO:0008006" key="3">
    <source>
        <dbReference type="Google" id="ProtNLM"/>
    </source>
</evidence>
<dbReference type="Pfam" id="PF06067">
    <property type="entry name" value="DUF932"/>
    <property type="match status" value="1"/>
</dbReference>
<reference evidence="2" key="1">
    <citation type="submission" date="2017-09" db="EMBL/GenBank/DDBJ databases">
        <title>Depth-based differentiation of microbial function through sediment-hosted aquifers and enrichment of novel symbionts in the deep terrestrial subsurface.</title>
        <authorList>
            <person name="Probst A.J."/>
            <person name="Ladd B."/>
            <person name="Jarett J.K."/>
            <person name="Geller-Mcgrath D.E."/>
            <person name="Sieber C.M.K."/>
            <person name="Emerson J.B."/>
            <person name="Anantharaman K."/>
            <person name="Thomas B.C."/>
            <person name="Malmstrom R."/>
            <person name="Stieglmeier M."/>
            <person name="Klingl A."/>
            <person name="Woyke T."/>
            <person name="Ryan C.M."/>
            <person name="Banfield J.F."/>
        </authorList>
    </citation>
    <scope>NUCLEOTIDE SEQUENCE [LARGE SCALE GENOMIC DNA]</scope>
</reference>
<accession>A0A2H0UBY1</accession>
<comment type="caution">
    <text evidence="1">The sequence shown here is derived from an EMBL/GenBank/DDBJ whole genome shotgun (WGS) entry which is preliminary data.</text>
</comment>
<dbReference type="InterPro" id="IPR026325">
    <property type="entry name" value="DUF932"/>
</dbReference>
<organism evidence="1 2">
    <name type="scientific">Candidatus Kaiserbacteria bacterium CG10_big_fil_rev_8_21_14_0_10_51_14</name>
    <dbReference type="NCBI Taxonomy" id="1974610"/>
    <lineage>
        <taxon>Bacteria</taxon>
        <taxon>Candidatus Kaiseribacteriota</taxon>
    </lineage>
</organism>
<dbReference type="Proteomes" id="UP000231192">
    <property type="component" value="Unassembled WGS sequence"/>
</dbReference>